<evidence type="ECO:0000259" key="6">
    <source>
        <dbReference type="PROSITE" id="PS51005"/>
    </source>
</evidence>
<gene>
    <name evidence="7" type="ORF">RHGRI_013309</name>
</gene>
<keyword evidence="4" id="KW-0804">Transcription</keyword>
<dbReference type="Gene3D" id="2.170.150.80">
    <property type="entry name" value="NAC domain"/>
    <property type="match status" value="1"/>
</dbReference>
<evidence type="ECO:0000256" key="3">
    <source>
        <dbReference type="ARBA" id="ARBA00023125"/>
    </source>
</evidence>
<keyword evidence="3" id="KW-0238">DNA-binding</keyword>
<evidence type="ECO:0000256" key="2">
    <source>
        <dbReference type="ARBA" id="ARBA00023015"/>
    </source>
</evidence>
<dbReference type="SUPFAM" id="SSF101941">
    <property type="entry name" value="NAC domain"/>
    <property type="match status" value="1"/>
</dbReference>
<dbReference type="InterPro" id="IPR003441">
    <property type="entry name" value="NAC-dom"/>
</dbReference>
<dbReference type="EMBL" id="JACTNZ010000005">
    <property type="protein sequence ID" value="KAG5547571.1"/>
    <property type="molecule type" value="Genomic_DNA"/>
</dbReference>
<keyword evidence="8" id="KW-1185">Reference proteome</keyword>
<dbReference type="GO" id="GO:0006355">
    <property type="term" value="P:regulation of DNA-templated transcription"/>
    <property type="evidence" value="ECO:0007669"/>
    <property type="project" value="InterPro"/>
</dbReference>
<evidence type="ECO:0000256" key="5">
    <source>
        <dbReference type="ARBA" id="ARBA00023242"/>
    </source>
</evidence>
<reference evidence="7" key="1">
    <citation type="submission" date="2020-08" db="EMBL/GenBank/DDBJ databases">
        <title>Plant Genome Project.</title>
        <authorList>
            <person name="Zhang R.-G."/>
        </authorList>
    </citation>
    <scope>NUCLEOTIDE SEQUENCE</scope>
    <source>
        <strain evidence="7">WSP0</strain>
        <tissue evidence="7">Leaf</tissue>
    </source>
</reference>
<evidence type="ECO:0000313" key="7">
    <source>
        <dbReference type="EMBL" id="KAG5547571.1"/>
    </source>
</evidence>
<dbReference type="GO" id="GO:0003677">
    <property type="term" value="F:DNA binding"/>
    <property type="evidence" value="ECO:0007669"/>
    <property type="project" value="UniProtKB-KW"/>
</dbReference>
<organism evidence="7 8">
    <name type="scientific">Rhododendron griersonianum</name>
    <dbReference type="NCBI Taxonomy" id="479676"/>
    <lineage>
        <taxon>Eukaryota</taxon>
        <taxon>Viridiplantae</taxon>
        <taxon>Streptophyta</taxon>
        <taxon>Embryophyta</taxon>
        <taxon>Tracheophyta</taxon>
        <taxon>Spermatophyta</taxon>
        <taxon>Magnoliopsida</taxon>
        <taxon>eudicotyledons</taxon>
        <taxon>Gunneridae</taxon>
        <taxon>Pentapetalae</taxon>
        <taxon>asterids</taxon>
        <taxon>Ericales</taxon>
        <taxon>Ericaceae</taxon>
        <taxon>Ericoideae</taxon>
        <taxon>Rhodoreae</taxon>
        <taxon>Rhododendron</taxon>
    </lineage>
</organism>
<keyword evidence="5" id="KW-0539">Nucleus</keyword>
<protein>
    <recommendedName>
        <fullName evidence="6">NAC domain-containing protein</fullName>
    </recommendedName>
</protein>
<dbReference type="Pfam" id="PF02365">
    <property type="entry name" value="NAM"/>
    <property type="match status" value="1"/>
</dbReference>
<evidence type="ECO:0000313" key="8">
    <source>
        <dbReference type="Proteomes" id="UP000823749"/>
    </source>
</evidence>
<dbReference type="AlphaFoldDB" id="A0AAV6K5B8"/>
<evidence type="ECO:0000256" key="4">
    <source>
        <dbReference type="ARBA" id="ARBA00023163"/>
    </source>
</evidence>
<dbReference type="FunFam" id="2.170.150.80:FF:000010">
    <property type="entry name" value="NAC domain-containing protein 67-like"/>
    <property type="match status" value="1"/>
</dbReference>
<comment type="subcellular location">
    <subcellularLocation>
        <location evidence="1">Nucleus</location>
    </subcellularLocation>
</comment>
<keyword evidence="2" id="KW-0805">Transcription regulation</keyword>
<name>A0AAV6K5B8_9ERIC</name>
<proteinExistence type="predicted"/>
<dbReference type="Proteomes" id="UP000823749">
    <property type="component" value="Chromosome 5"/>
</dbReference>
<comment type="caution">
    <text evidence="7">The sequence shown here is derived from an EMBL/GenBank/DDBJ whole genome shotgun (WGS) entry which is preliminary data.</text>
</comment>
<dbReference type="InterPro" id="IPR036093">
    <property type="entry name" value="NAC_dom_sf"/>
</dbReference>
<dbReference type="PROSITE" id="PS51005">
    <property type="entry name" value="NAC"/>
    <property type="match status" value="1"/>
</dbReference>
<dbReference type="PANTHER" id="PTHR31744:SF79">
    <property type="entry name" value="NAC DOMAIN-CONTAINING PROTEIN"/>
    <property type="match status" value="1"/>
</dbReference>
<feature type="domain" description="NAC" evidence="6">
    <location>
        <begin position="10"/>
        <end position="156"/>
    </location>
</feature>
<dbReference type="PANTHER" id="PTHR31744">
    <property type="entry name" value="PROTEIN CUP-SHAPED COTYLEDON 2-RELATED"/>
    <property type="match status" value="1"/>
</dbReference>
<evidence type="ECO:0000256" key="1">
    <source>
        <dbReference type="ARBA" id="ARBA00004123"/>
    </source>
</evidence>
<dbReference type="GO" id="GO:0005634">
    <property type="term" value="C:nucleus"/>
    <property type="evidence" value="ECO:0007669"/>
    <property type="project" value="UniProtKB-SubCell"/>
</dbReference>
<accession>A0AAV6K5B8</accession>
<sequence>MEESTFQIDQLPGFRFHPTEEELLGFYLKNTIFGKKVSFDIIGFLNIYRHDPKDLPGLAKIGEREWYFFVPRDRRQGNGGRPNRTTETGFWKATGSDRKILCSSDPKKMMGLKKTLVFYKGRAPRGCKTDWVMNEYRLPDNCPSPKDIVLCKIYRKATSLKELEQRAQIEEEERKTTLTHSLTPLPPPPPMDTLISYNYSPHVEEEFVPPMAAQHVAFKKEYEDHSPDQFIVEDQEKIYYQDEEAEEGNYKGINTAASLQLTELQVPKFNMDWTQDTFWTQLRSPWLENLMTPPYANVLNF</sequence>